<evidence type="ECO:0000256" key="8">
    <source>
        <dbReference type="RuleBase" id="RU003793"/>
    </source>
</evidence>
<evidence type="ECO:0000256" key="9">
    <source>
        <dbReference type="RuleBase" id="RU003794"/>
    </source>
</evidence>
<dbReference type="Proteomes" id="UP000515511">
    <property type="component" value="Chromosome"/>
</dbReference>
<dbReference type="GO" id="GO:0032259">
    <property type="term" value="P:methylation"/>
    <property type="evidence" value="ECO:0007669"/>
    <property type="project" value="UniProtKB-KW"/>
</dbReference>
<dbReference type="RefSeq" id="WP_185276480.1">
    <property type="nucleotide sequence ID" value="NZ_CP043641.1"/>
</dbReference>
<evidence type="ECO:0000313" key="13">
    <source>
        <dbReference type="EMBL" id="QNE37055.1"/>
    </source>
</evidence>
<dbReference type="Pfam" id="PF01478">
    <property type="entry name" value="Peptidase_A24"/>
    <property type="match status" value="1"/>
</dbReference>
<evidence type="ECO:0000313" key="14">
    <source>
        <dbReference type="Proteomes" id="UP000515511"/>
    </source>
</evidence>
<dbReference type="GO" id="GO:0008168">
    <property type="term" value="F:methyltransferase activity"/>
    <property type="evidence" value="ECO:0007669"/>
    <property type="project" value="UniProtKB-KW"/>
</dbReference>
<feature type="domain" description="Prepilin type IV endopeptidase peptidase" evidence="11">
    <location>
        <begin position="121"/>
        <end position="232"/>
    </location>
</feature>
<keyword evidence="6 10" id="KW-1133">Transmembrane helix</keyword>
<evidence type="ECO:0000256" key="4">
    <source>
        <dbReference type="ARBA" id="ARBA00022519"/>
    </source>
</evidence>
<keyword evidence="9" id="KW-0378">Hydrolase</keyword>
<keyword evidence="9" id="KW-0511">Multifunctional enzyme</keyword>
<keyword evidence="7 10" id="KW-0472">Membrane</keyword>
<dbReference type="EC" id="2.1.1.-" evidence="9"/>
<dbReference type="Gene3D" id="1.20.120.1220">
    <property type="match status" value="1"/>
</dbReference>
<dbReference type="KEGG" id="lse:F1C12_19360"/>
<feature type="transmembrane region" description="Helical" evidence="10">
    <location>
        <begin position="248"/>
        <end position="267"/>
    </location>
</feature>
<dbReference type="InterPro" id="IPR010627">
    <property type="entry name" value="Prepilin_pept_A24_N"/>
</dbReference>
<evidence type="ECO:0000256" key="7">
    <source>
        <dbReference type="ARBA" id="ARBA00023136"/>
    </source>
</evidence>
<reference evidence="14" key="1">
    <citation type="submission" date="2019-09" db="EMBL/GenBank/DDBJ databases">
        <title>Antimicrobial potential of Antarctic Bacteria.</title>
        <authorList>
            <person name="Benaud N."/>
            <person name="Edwards R.J."/>
            <person name="Ferrari B.C."/>
        </authorList>
    </citation>
    <scope>NUCLEOTIDE SEQUENCE [LARGE SCALE GENOMIC DNA]</scope>
    <source>
        <strain evidence="14">INR9</strain>
    </source>
</reference>
<dbReference type="PANTHER" id="PTHR30487:SF0">
    <property type="entry name" value="PREPILIN LEADER PEPTIDASE_N-METHYLTRANSFERASE-RELATED"/>
    <property type="match status" value="1"/>
</dbReference>
<dbReference type="EMBL" id="CP043641">
    <property type="protein sequence ID" value="QNE37055.1"/>
    <property type="molecule type" value="Genomic_DNA"/>
</dbReference>
<dbReference type="InterPro" id="IPR000045">
    <property type="entry name" value="Prepilin_IV_endopep_pep"/>
</dbReference>
<dbReference type="AlphaFoldDB" id="A0A7G6YEZ0"/>
<comment type="catalytic activity">
    <reaction evidence="9">
        <text>Typically cleaves a -Gly-|-Phe- bond to release an N-terminal, basic peptide of 5-8 residues from type IV prepilin, and then N-methylates the new N-terminal amino group, the methyl donor being S-adenosyl-L-methionine.</text>
        <dbReference type="EC" id="3.4.23.43"/>
    </reaction>
</comment>
<dbReference type="GO" id="GO:0005886">
    <property type="term" value="C:plasma membrane"/>
    <property type="evidence" value="ECO:0007669"/>
    <property type="project" value="UniProtKB-SubCell"/>
</dbReference>
<accession>A0A7G6YEZ0</accession>
<protein>
    <recommendedName>
        <fullName evidence="9">Prepilin leader peptidase/N-methyltransferase</fullName>
        <ecNumber evidence="9">2.1.1.-</ecNumber>
        <ecNumber evidence="9">3.4.23.43</ecNumber>
    </recommendedName>
</protein>
<comment type="subcellular location">
    <subcellularLocation>
        <location evidence="1">Cell inner membrane</location>
        <topology evidence="1">Multi-pass membrane protein</topology>
    </subcellularLocation>
    <subcellularLocation>
        <location evidence="9">Cell membrane</location>
        <topology evidence="9">Multi-pass membrane protein</topology>
    </subcellularLocation>
</comment>
<dbReference type="InterPro" id="IPR050882">
    <property type="entry name" value="Prepilin_peptidase/N-MTase"/>
</dbReference>
<feature type="transmembrane region" description="Helical" evidence="10">
    <location>
        <begin position="109"/>
        <end position="131"/>
    </location>
</feature>
<organism evidence="13 14">
    <name type="scientific">Leifsonia shinshuensis</name>
    <dbReference type="NCBI Taxonomy" id="150026"/>
    <lineage>
        <taxon>Bacteria</taxon>
        <taxon>Bacillati</taxon>
        <taxon>Actinomycetota</taxon>
        <taxon>Actinomycetes</taxon>
        <taxon>Micrococcales</taxon>
        <taxon>Microbacteriaceae</taxon>
        <taxon>Leifsonia</taxon>
    </lineage>
</organism>
<evidence type="ECO:0000259" key="12">
    <source>
        <dbReference type="Pfam" id="PF06750"/>
    </source>
</evidence>
<dbReference type="Pfam" id="PF06750">
    <property type="entry name" value="A24_N_bact"/>
    <property type="match status" value="1"/>
</dbReference>
<sequence length="277" mass="28388">MTVIAVLAGVFGSMIGSFLNVVVFRVPAGRSIVAPPSACPSCGARIRAVDNIPVISWLVLRGRCRDCGAAISVRYPAVELGTALGFAAVTLWRLPSLLDAAASGSGTRIAAAAVELVAYLYLMAVSVALALIDLDTHRLPDKIVLPAYAVGGGLLLLVGVLEGDGWALLRALIGGVSAFVLYLLLGLTKPGAMGFGDIKLAGLLGLYLGWVGWSALAVGVFGGFVIGGIVAVALLAARRVTRRDGLPFGPSMLAGAWLGLVAGPAIWDAYLRLVGLA</sequence>
<evidence type="ECO:0000256" key="10">
    <source>
        <dbReference type="SAM" id="Phobius"/>
    </source>
</evidence>
<name>A0A7G6YEZ0_9MICO</name>
<gene>
    <name evidence="13" type="ORF">F1C12_19360</name>
</gene>
<feature type="transmembrane region" description="Helical" evidence="10">
    <location>
        <begin position="143"/>
        <end position="161"/>
    </location>
</feature>
<keyword evidence="5 9" id="KW-0812">Transmembrane</keyword>
<dbReference type="PANTHER" id="PTHR30487">
    <property type="entry name" value="TYPE 4 PREPILIN-LIKE PROTEINS LEADER PEPTIDE-PROCESSING ENZYME"/>
    <property type="match status" value="1"/>
</dbReference>
<feature type="transmembrane region" description="Helical" evidence="10">
    <location>
        <begin position="167"/>
        <end position="185"/>
    </location>
</feature>
<evidence type="ECO:0000256" key="6">
    <source>
        <dbReference type="ARBA" id="ARBA00022989"/>
    </source>
</evidence>
<evidence type="ECO:0000256" key="3">
    <source>
        <dbReference type="ARBA" id="ARBA00022475"/>
    </source>
</evidence>
<comment type="function">
    <text evidence="9">Plays an essential role in type IV pili and type II pseudopili formation by proteolytically removing the leader sequence from substrate proteins and subsequently monomethylating the alpha-amino group of the newly exposed N-terminal phenylalanine.</text>
</comment>
<dbReference type="GO" id="GO:0006465">
    <property type="term" value="P:signal peptide processing"/>
    <property type="evidence" value="ECO:0007669"/>
    <property type="project" value="TreeGrafter"/>
</dbReference>
<evidence type="ECO:0000256" key="2">
    <source>
        <dbReference type="ARBA" id="ARBA00005801"/>
    </source>
</evidence>
<evidence type="ECO:0000259" key="11">
    <source>
        <dbReference type="Pfam" id="PF01478"/>
    </source>
</evidence>
<keyword evidence="3" id="KW-1003">Cell membrane</keyword>
<keyword evidence="9" id="KW-0489">Methyltransferase</keyword>
<keyword evidence="9" id="KW-0808">Transferase</keyword>
<dbReference type="PRINTS" id="PR00864">
    <property type="entry name" value="PREPILNPTASE"/>
</dbReference>
<feature type="transmembrane region" description="Helical" evidence="10">
    <location>
        <begin position="6"/>
        <end position="24"/>
    </location>
</feature>
<dbReference type="EC" id="3.4.23.43" evidence="9"/>
<feature type="transmembrane region" description="Helical" evidence="10">
    <location>
        <begin position="216"/>
        <end position="236"/>
    </location>
</feature>
<evidence type="ECO:0000256" key="1">
    <source>
        <dbReference type="ARBA" id="ARBA00004429"/>
    </source>
</evidence>
<keyword evidence="9" id="KW-0645">Protease</keyword>
<dbReference type="GO" id="GO:0004190">
    <property type="term" value="F:aspartic-type endopeptidase activity"/>
    <property type="evidence" value="ECO:0007669"/>
    <property type="project" value="UniProtKB-EC"/>
</dbReference>
<evidence type="ECO:0000256" key="5">
    <source>
        <dbReference type="ARBA" id="ARBA00022692"/>
    </source>
</evidence>
<comment type="similarity">
    <text evidence="2 8">Belongs to the peptidase A24 family.</text>
</comment>
<dbReference type="InterPro" id="IPR014032">
    <property type="entry name" value="Peptidase_A24A_bac"/>
</dbReference>
<feature type="domain" description="Prepilin peptidase A24 N-terminal" evidence="12">
    <location>
        <begin position="10"/>
        <end position="90"/>
    </location>
</feature>
<proteinExistence type="inferred from homology"/>
<keyword evidence="4" id="KW-0997">Cell inner membrane</keyword>